<organism evidence="3">
    <name type="scientific">marine sediment metagenome</name>
    <dbReference type="NCBI Taxonomy" id="412755"/>
    <lineage>
        <taxon>unclassified sequences</taxon>
        <taxon>metagenomes</taxon>
        <taxon>ecological metagenomes</taxon>
    </lineage>
</organism>
<dbReference type="InterPro" id="IPR056906">
    <property type="entry name" value="ORF2/G2P_dom"/>
</dbReference>
<dbReference type="EMBL" id="LAZR01033375">
    <property type="protein sequence ID" value="KKL48265.1"/>
    <property type="molecule type" value="Genomic_DNA"/>
</dbReference>
<reference evidence="3" key="1">
    <citation type="journal article" date="2015" name="Nature">
        <title>Complex archaea that bridge the gap between prokaryotes and eukaryotes.</title>
        <authorList>
            <person name="Spang A."/>
            <person name="Saw J.H."/>
            <person name="Jorgensen S.L."/>
            <person name="Zaremba-Niedzwiedzka K."/>
            <person name="Martijn J."/>
            <person name="Lind A.E."/>
            <person name="van Eijk R."/>
            <person name="Schleper C."/>
            <person name="Guy L."/>
            <person name="Ettema T.J."/>
        </authorList>
    </citation>
    <scope>NUCLEOTIDE SEQUENCE</scope>
</reference>
<accession>A0A0F9ETK1</accession>
<proteinExistence type="predicted"/>
<dbReference type="AlphaFoldDB" id="A0A0F9ETK1"/>
<gene>
    <name evidence="3" type="ORF">LCGC14_2327250</name>
</gene>
<dbReference type="Pfam" id="PF23343">
    <property type="entry name" value="REP_ORF2-G2P"/>
    <property type="match status" value="1"/>
</dbReference>
<sequence>MIRLPQNDKRPSATSLAAAWGEYLAPYAWDHWLTLTFAPPRPLDLGGPFRLGPARRGGERPGPPPDYAHREFRRFVRRLEDCGSEPVWWFRGDELGERLGRLHLHALLGGTGGLLEASLSREWRVGFSLVKRYDPALGAAHYVTKYATKGLADYDVSGGWRCEPLQPRLPFSEERGQGAPRSPIAGR</sequence>
<comment type="caution">
    <text evidence="3">The sequence shown here is derived from an EMBL/GenBank/DDBJ whole genome shotgun (WGS) entry which is preliminary data.</text>
</comment>
<feature type="domain" description="Replication-associated protein ORF2/G2P" evidence="2">
    <location>
        <begin position="31"/>
        <end position="150"/>
    </location>
</feature>
<evidence type="ECO:0000256" key="1">
    <source>
        <dbReference type="SAM" id="MobiDB-lite"/>
    </source>
</evidence>
<evidence type="ECO:0000313" key="3">
    <source>
        <dbReference type="EMBL" id="KKL48265.1"/>
    </source>
</evidence>
<name>A0A0F9ETK1_9ZZZZ</name>
<feature type="region of interest" description="Disordered" evidence="1">
    <location>
        <begin position="167"/>
        <end position="187"/>
    </location>
</feature>
<evidence type="ECO:0000259" key="2">
    <source>
        <dbReference type="Pfam" id="PF23343"/>
    </source>
</evidence>
<protein>
    <recommendedName>
        <fullName evidence="2">Replication-associated protein ORF2/G2P domain-containing protein</fullName>
    </recommendedName>
</protein>